<dbReference type="InParanoid" id="I7MCJ2"/>
<organism evidence="2 3">
    <name type="scientific">Tetrahymena thermophila (strain SB210)</name>
    <dbReference type="NCBI Taxonomy" id="312017"/>
    <lineage>
        <taxon>Eukaryota</taxon>
        <taxon>Sar</taxon>
        <taxon>Alveolata</taxon>
        <taxon>Ciliophora</taxon>
        <taxon>Intramacronucleata</taxon>
        <taxon>Oligohymenophorea</taxon>
        <taxon>Hymenostomatida</taxon>
        <taxon>Tetrahymenina</taxon>
        <taxon>Tetrahymenidae</taxon>
        <taxon>Tetrahymena</taxon>
    </lineage>
</organism>
<dbReference type="EMBL" id="GG662437">
    <property type="protein sequence ID" value="EAR84046.2"/>
    <property type="molecule type" value="Genomic_DNA"/>
</dbReference>
<dbReference type="GeneID" id="7826357"/>
<evidence type="ECO:0000256" key="1">
    <source>
        <dbReference type="SAM" id="MobiDB-lite"/>
    </source>
</evidence>
<accession>I7MCJ2</accession>
<evidence type="ECO:0000313" key="2">
    <source>
        <dbReference type="EMBL" id="EAR84046.2"/>
    </source>
</evidence>
<feature type="region of interest" description="Disordered" evidence="1">
    <location>
        <begin position="104"/>
        <end position="125"/>
    </location>
</feature>
<feature type="compositionally biased region" description="Polar residues" evidence="1">
    <location>
        <begin position="107"/>
        <end position="125"/>
    </location>
</feature>
<sequence length="448" mass="52887">MDNFSSKALMNHIISIDDLSLSSNQNEKNDCAQNYAQDNHKLQTDKNHIKYSQQDDQNSRKDLSSYKEQKGIFQRQPLTEFKADHRQQIGKEYSNQIHNFEIKQKAQPESQKTSNNSTGQANGNLAQKTENLIANNKRFRKFQNSFKDYDAFDRKLVLFSFLKIQKKVNYLPNQVEAFINIDDSNQLNTFLQKNNLSNEFYQYLKEQKKYTKSLASQLKQFVLQRNPSDYMKGQVIENIYEKNKYNFANYLNRLQSEKFFKKFFEKVQQINSPESKQQVCPEIPIYHYITILRDFVKKQNNNQDQLIEVQAQISNSQENQQKQNKSQEITLSNNLLPQFGASQIVEEQKCKPNELNIQKYNPLQIRNSHQKQDNNKIEIKQNLAQKILLKMEAIELQNAENKKLQSLNSQILLDILQVLQSQREDQTKFNKLIYENIQELINNIKNSK</sequence>
<name>I7MCJ2_TETTS</name>
<protein>
    <submittedName>
        <fullName evidence="2">Uncharacterized protein</fullName>
    </submittedName>
</protein>
<gene>
    <name evidence="2" type="ORF">TTHERM_00755800</name>
</gene>
<dbReference type="Proteomes" id="UP000009168">
    <property type="component" value="Unassembled WGS sequence"/>
</dbReference>
<reference evidence="3" key="1">
    <citation type="journal article" date="2006" name="PLoS Biol.">
        <title>Macronuclear genome sequence of the ciliate Tetrahymena thermophila, a model eukaryote.</title>
        <authorList>
            <person name="Eisen J.A."/>
            <person name="Coyne R.S."/>
            <person name="Wu M."/>
            <person name="Wu D."/>
            <person name="Thiagarajan M."/>
            <person name="Wortman J.R."/>
            <person name="Badger J.H."/>
            <person name="Ren Q."/>
            <person name="Amedeo P."/>
            <person name="Jones K.M."/>
            <person name="Tallon L.J."/>
            <person name="Delcher A.L."/>
            <person name="Salzberg S.L."/>
            <person name="Silva J.C."/>
            <person name="Haas B.J."/>
            <person name="Majoros W.H."/>
            <person name="Farzad M."/>
            <person name="Carlton J.M."/>
            <person name="Smith R.K. Jr."/>
            <person name="Garg J."/>
            <person name="Pearlman R.E."/>
            <person name="Karrer K.M."/>
            <person name="Sun L."/>
            <person name="Manning G."/>
            <person name="Elde N.C."/>
            <person name="Turkewitz A.P."/>
            <person name="Asai D.J."/>
            <person name="Wilkes D.E."/>
            <person name="Wang Y."/>
            <person name="Cai H."/>
            <person name="Collins K."/>
            <person name="Stewart B.A."/>
            <person name="Lee S.R."/>
            <person name="Wilamowska K."/>
            <person name="Weinberg Z."/>
            <person name="Ruzzo W.L."/>
            <person name="Wloga D."/>
            <person name="Gaertig J."/>
            <person name="Frankel J."/>
            <person name="Tsao C.-C."/>
            <person name="Gorovsky M.A."/>
            <person name="Keeling P.J."/>
            <person name="Waller R.F."/>
            <person name="Patron N.J."/>
            <person name="Cherry J.M."/>
            <person name="Stover N.A."/>
            <person name="Krieger C.J."/>
            <person name="del Toro C."/>
            <person name="Ryder H.F."/>
            <person name="Williamson S.C."/>
            <person name="Barbeau R.A."/>
            <person name="Hamilton E.P."/>
            <person name="Orias E."/>
        </authorList>
    </citation>
    <scope>NUCLEOTIDE SEQUENCE [LARGE SCALE GENOMIC DNA]</scope>
    <source>
        <strain evidence="3">SB210</strain>
    </source>
</reference>
<dbReference type="AlphaFoldDB" id="I7MCJ2"/>
<dbReference type="KEGG" id="tet:TTHERM_00755800"/>
<dbReference type="RefSeq" id="XP_001031709.2">
    <property type="nucleotide sequence ID" value="XM_001031709.2"/>
</dbReference>
<keyword evidence="3" id="KW-1185">Reference proteome</keyword>
<evidence type="ECO:0000313" key="3">
    <source>
        <dbReference type="Proteomes" id="UP000009168"/>
    </source>
</evidence>
<proteinExistence type="predicted"/>